<dbReference type="RefSeq" id="WP_037237133.1">
    <property type="nucleotide sequence ID" value="NZ_JAEMUK010000079.1"/>
</dbReference>
<keyword evidence="2" id="KW-1185">Reference proteome</keyword>
<name>A0A8I1GGV3_9HYPH</name>
<dbReference type="Gene3D" id="1.10.10.10">
    <property type="entry name" value="Winged helix-like DNA-binding domain superfamily/Winged helix DNA-binding domain"/>
    <property type="match status" value="1"/>
</dbReference>
<reference evidence="1 2" key="1">
    <citation type="submission" date="2020-12" db="EMBL/GenBank/DDBJ databases">
        <title>Revised draft genomes of Rhodomicrobium vannielii ATCC 17100 and Rhodomicrobium udaipurense JA643.</title>
        <authorList>
            <person name="Conners E.M."/>
            <person name="Davenport E.J."/>
            <person name="Bose A."/>
        </authorList>
    </citation>
    <scope>NUCLEOTIDE SEQUENCE [LARGE SCALE GENOMIC DNA]</scope>
    <source>
        <strain evidence="1 2">JA643</strain>
    </source>
</reference>
<accession>A0A8I1GGV3</accession>
<evidence type="ECO:0000313" key="2">
    <source>
        <dbReference type="Proteomes" id="UP000623250"/>
    </source>
</evidence>
<evidence type="ECO:0000313" key="1">
    <source>
        <dbReference type="EMBL" id="MBJ7544604.1"/>
    </source>
</evidence>
<dbReference type="InterPro" id="IPR036390">
    <property type="entry name" value="WH_DNA-bd_sf"/>
</dbReference>
<proteinExistence type="predicted"/>
<dbReference type="InterPro" id="IPR036388">
    <property type="entry name" value="WH-like_DNA-bd_sf"/>
</dbReference>
<dbReference type="AlphaFoldDB" id="A0A8I1GGV3"/>
<dbReference type="PANTHER" id="PTHR30432:SF1">
    <property type="entry name" value="DNA-BINDING TRANSCRIPTIONAL DUAL REGULATOR MODE"/>
    <property type="match status" value="1"/>
</dbReference>
<gene>
    <name evidence="1" type="ORF">JDN41_13700</name>
</gene>
<dbReference type="Proteomes" id="UP000623250">
    <property type="component" value="Unassembled WGS sequence"/>
</dbReference>
<dbReference type="EMBL" id="JAEMUK010000079">
    <property type="protein sequence ID" value="MBJ7544604.1"/>
    <property type="molecule type" value="Genomic_DNA"/>
</dbReference>
<organism evidence="1 2">
    <name type="scientific">Rhodomicrobium udaipurense</name>
    <dbReference type="NCBI Taxonomy" id="1202716"/>
    <lineage>
        <taxon>Bacteria</taxon>
        <taxon>Pseudomonadati</taxon>
        <taxon>Pseudomonadota</taxon>
        <taxon>Alphaproteobacteria</taxon>
        <taxon>Hyphomicrobiales</taxon>
        <taxon>Hyphomicrobiaceae</taxon>
        <taxon>Rhodomicrobium</taxon>
    </lineage>
</organism>
<dbReference type="SUPFAM" id="SSF46785">
    <property type="entry name" value="Winged helix' DNA-binding domain"/>
    <property type="match status" value="1"/>
</dbReference>
<dbReference type="PANTHER" id="PTHR30432">
    <property type="entry name" value="TRANSCRIPTIONAL REGULATOR MODE"/>
    <property type="match status" value="1"/>
</dbReference>
<sequence>MDQPLSQKEKARLHVSLALPNGGSLDEEDIALIETVQKCRSILGASKLMGISYRKTWLMTDALNRTFETRVIDTFPGRRGGGAEVTPFGERIVAVFRSVERRSARAATATLEELTSSLDWAFETATSGAAREETQDLRSSA</sequence>
<comment type="caution">
    <text evidence="1">The sequence shown here is derived from an EMBL/GenBank/DDBJ whole genome shotgun (WGS) entry which is preliminary data.</text>
</comment>
<protein>
    <submittedName>
        <fullName evidence="1">ModE family transcriptional regulator</fullName>
    </submittedName>
</protein>
<dbReference type="InterPro" id="IPR051815">
    <property type="entry name" value="Molybdate_resp_trans_reg"/>
</dbReference>